<dbReference type="InterPro" id="IPR007330">
    <property type="entry name" value="MIT_dom"/>
</dbReference>
<dbReference type="EMBL" id="OU895877">
    <property type="protein sequence ID" value="CAG9800092.1"/>
    <property type="molecule type" value="Genomic_DNA"/>
</dbReference>
<dbReference type="PANTHER" id="PTHR21222">
    <property type="entry name" value="MIT DOMAIN-CONTAINING PROTEIN 1"/>
    <property type="match status" value="1"/>
</dbReference>
<protein>
    <recommendedName>
        <fullName evidence="1">MIT domain-containing protein</fullName>
    </recommendedName>
</protein>
<reference evidence="2" key="2">
    <citation type="submission" date="2022-10" db="EMBL/GenBank/DDBJ databases">
        <authorList>
            <consortium name="ENA_rothamsted_submissions"/>
            <consortium name="culmorum"/>
            <person name="King R."/>
        </authorList>
    </citation>
    <scope>NUCLEOTIDE SEQUENCE</scope>
</reference>
<gene>
    <name evidence="2" type="ORF">CHIRRI_LOCUS3043</name>
</gene>
<dbReference type="InterPro" id="IPR052817">
    <property type="entry name" value="MIT_domain_contain_protein1"/>
</dbReference>
<name>A0A9N9RN04_9DIPT</name>
<dbReference type="Gene3D" id="3.30.870.30">
    <property type="entry name" value="MITD, C-terminal phospholipase D-like domain"/>
    <property type="match status" value="1"/>
</dbReference>
<keyword evidence="3" id="KW-1185">Reference proteome</keyword>
<evidence type="ECO:0000259" key="1">
    <source>
        <dbReference type="SMART" id="SM00745"/>
    </source>
</evidence>
<dbReference type="InterPro" id="IPR038113">
    <property type="entry name" value="MITD1_C_sf"/>
</dbReference>
<feature type="domain" description="MIT" evidence="1">
    <location>
        <begin position="1"/>
        <end position="77"/>
    </location>
</feature>
<dbReference type="AlphaFoldDB" id="A0A9N9RN04"/>
<sequence>MQSTQAIQLLVKAVQYDVAGRKLEALKLYEDGCQELLKLCKSEPNSEKKKHFNMKLDEYLTQAEKLKKLIHSWGSKGEIRDKIHIPENATNFGYDRIFGKYLTEDVEEILIEEPYIKDFYQLMNLVMFCELAVSKCRNLKCIKVTTNKDPNVNSEQNKGFSSLTESLSKHGICLFVDLVNNLHDRQVLLNNGFIIKIGRGLNYFKPLQNRVSLGAYNFNFRECRETNVDVLYFPENYKTNK</sequence>
<dbReference type="SMART" id="SM00745">
    <property type="entry name" value="MIT"/>
    <property type="match status" value="1"/>
</dbReference>
<dbReference type="InterPro" id="IPR036181">
    <property type="entry name" value="MIT_dom_sf"/>
</dbReference>
<dbReference type="Pfam" id="PF16565">
    <property type="entry name" value="MIT_C"/>
    <property type="match status" value="1"/>
</dbReference>
<organism evidence="2 3">
    <name type="scientific">Chironomus riparius</name>
    <dbReference type="NCBI Taxonomy" id="315576"/>
    <lineage>
        <taxon>Eukaryota</taxon>
        <taxon>Metazoa</taxon>
        <taxon>Ecdysozoa</taxon>
        <taxon>Arthropoda</taxon>
        <taxon>Hexapoda</taxon>
        <taxon>Insecta</taxon>
        <taxon>Pterygota</taxon>
        <taxon>Neoptera</taxon>
        <taxon>Endopterygota</taxon>
        <taxon>Diptera</taxon>
        <taxon>Nematocera</taxon>
        <taxon>Chironomoidea</taxon>
        <taxon>Chironomidae</taxon>
        <taxon>Chironominae</taxon>
        <taxon>Chironomus</taxon>
    </lineage>
</organism>
<dbReference type="PANTHER" id="PTHR21222:SF1">
    <property type="entry name" value="MIT DOMAIN-CONTAINING PROTEIN 1"/>
    <property type="match status" value="1"/>
</dbReference>
<accession>A0A9N9RN04</accession>
<dbReference type="Proteomes" id="UP001153620">
    <property type="component" value="Chromosome 1"/>
</dbReference>
<dbReference type="OrthoDB" id="19553at2759"/>
<evidence type="ECO:0000313" key="2">
    <source>
        <dbReference type="EMBL" id="CAG9800092.1"/>
    </source>
</evidence>
<dbReference type="SUPFAM" id="SSF116846">
    <property type="entry name" value="MIT domain"/>
    <property type="match status" value="1"/>
</dbReference>
<dbReference type="InterPro" id="IPR032341">
    <property type="entry name" value="MITD1_C"/>
</dbReference>
<dbReference type="Pfam" id="PF04212">
    <property type="entry name" value="MIT"/>
    <property type="match status" value="1"/>
</dbReference>
<proteinExistence type="predicted"/>
<dbReference type="Gene3D" id="1.20.58.80">
    <property type="entry name" value="Phosphotransferase system, lactose/cellobiose-type IIA subunit"/>
    <property type="match status" value="1"/>
</dbReference>
<evidence type="ECO:0000313" key="3">
    <source>
        <dbReference type="Proteomes" id="UP001153620"/>
    </source>
</evidence>
<reference evidence="2" key="1">
    <citation type="submission" date="2022-01" db="EMBL/GenBank/DDBJ databases">
        <authorList>
            <person name="King R."/>
        </authorList>
    </citation>
    <scope>NUCLEOTIDE SEQUENCE</scope>
</reference>